<dbReference type="RefSeq" id="WP_311951656.1">
    <property type="nucleotide sequence ID" value="NZ_JAVLVU010000001.1"/>
</dbReference>
<dbReference type="Proteomes" id="UP001258315">
    <property type="component" value="Unassembled WGS sequence"/>
</dbReference>
<keyword evidence="3" id="KW-0645">Protease</keyword>
<evidence type="ECO:0000313" key="4">
    <source>
        <dbReference type="Proteomes" id="UP001258315"/>
    </source>
</evidence>
<dbReference type="EC" id="3.4.24.-" evidence="3"/>
<evidence type="ECO:0000313" key="3">
    <source>
        <dbReference type="EMBL" id="MDT3404327.1"/>
    </source>
</evidence>
<comment type="caution">
    <text evidence="3">The sequence shown here is derived from an EMBL/GenBank/DDBJ whole genome shotgun (WGS) entry which is preliminary data.</text>
</comment>
<dbReference type="Pfam" id="PF00675">
    <property type="entry name" value="Peptidase_M16"/>
    <property type="match status" value="1"/>
</dbReference>
<evidence type="ECO:0000259" key="1">
    <source>
        <dbReference type="Pfam" id="PF00675"/>
    </source>
</evidence>
<dbReference type="PANTHER" id="PTHR11851">
    <property type="entry name" value="METALLOPROTEASE"/>
    <property type="match status" value="1"/>
</dbReference>
<dbReference type="InterPro" id="IPR050361">
    <property type="entry name" value="MPP/UQCRC_Complex"/>
</dbReference>
<dbReference type="InterPro" id="IPR011249">
    <property type="entry name" value="Metalloenz_LuxS/M16"/>
</dbReference>
<dbReference type="InterPro" id="IPR007863">
    <property type="entry name" value="Peptidase_M16_C"/>
</dbReference>
<dbReference type="InterPro" id="IPR011765">
    <property type="entry name" value="Pept_M16_N"/>
</dbReference>
<protein>
    <submittedName>
        <fullName evidence="3">Zinc protease</fullName>
        <ecNumber evidence="3">3.4.24.-</ecNumber>
    </submittedName>
</protein>
<dbReference type="SUPFAM" id="SSF63411">
    <property type="entry name" value="LuxS/MPP-like metallohydrolase"/>
    <property type="match status" value="2"/>
</dbReference>
<dbReference type="EMBL" id="JAVLVU010000001">
    <property type="protein sequence ID" value="MDT3404327.1"/>
    <property type="molecule type" value="Genomic_DNA"/>
</dbReference>
<dbReference type="GO" id="GO:0006508">
    <property type="term" value="P:proteolysis"/>
    <property type="evidence" value="ECO:0007669"/>
    <property type="project" value="UniProtKB-KW"/>
</dbReference>
<feature type="domain" description="Peptidase M16 N-terminal" evidence="1">
    <location>
        <begin position="53"/>
        <end position="175"/>
    </location>
</feature>
<dbReference type="GO" id="GO:0008233">
    <property type="term" value="F:peptidase activity"/>
    <property type="evidence" value="ECO:0007669"/>
    <property type="project" value="UniProtKB-KW"/>
</dbReference>
<reference evidence="4" key="1">
    <citation type="submission" date="2023-07" db="EMBL/GenBank/DDBJ databases">
        <title>Functional and genomic diversity of the sorghum phyllosphere microbiome.</title>
        <authorList>
            <person name="Shade A."/>
        </authorList>
    </citation>
    <scope>NUCLEOTIDE SEQUENCE [LARGE SCALE GENOMIC DNA]</scope>
    <source>
        <strain evidence="4">SORGH_AS_0422</strain>
    </source>
</reference>
<keyword evidence="3" id="KW-0378">Hydrolase</keyword>
<name>A0ABU3GX32_9SPHI</name>
<proteinExistence type="predicted"/>
<sequence length="693" mass="75082">MKKIFITLTAACLLQTVYAQVDRNRLPAPGPAPVISIKDPVTYKLPNGITLLVVEDHKLPQVSASFYVDAGPVFEGKKAGVYSLMGQMLNEGTTVLTKAQFDEAVDKLGADVNLSASGGNVNALTRYFPEAFALMSQAIQKPAFKNESFEKLRSQTLTGIKSNERNVKAVSGQVVKALLYGKKSPMGEFVTEETVKGLTLADIKATYAKYITPSRSYLTIIGDIKPADAKKLVDKAFLNWKGAPLTLPVLANAANPVKTEVDVIDMPNAVQSEITVTNLINLKMSDPDFFAVKLANVILGGGSEAYLFKSLREKRGFTYGAYSQVGSGRFQTSFSATAAVRTAKTDSAINEFVTQINRMRNEPVTAEDLKNAKAMYNGSFALGMEDASNTASYARNILINGLPKDYYRTYLQKLNAVTAADVQRVAKKYFNTGNTRVIVVGNASQFMDGVKKLPYPVKMYDRNADPVVEGAAAPVLAGIKASTVFSDYITASGGAAELKKIKTITITSSMQMQGMPLSVQQKYMAPNWEMMTLSMNGNVVVKSAFNGTVGYQTQMGNKTEMTAAEIKDKNAITGLFEQLDYLSNPAFKSEVKGVEKINGANAYKVAITSPTGKISTEYYDVTSKLLVRKESTETKGTATTQTTTDLGSYKKVGAIMFPFAQTLTISAGGQQQVLEMKVSDVKFNEGVTAEDFK</sequence>
<organism evidence="3 4">
    <name type="scientific">Mucilaginibacter terrae</name>
    <dbReference type="NCBI Taxonomy" id="1955052"/>
    <lineage>
        <taxon>Bacteria</taxon>
        <taxon>Pseudomonadati</taxon>
        <taxon>Bacteroidota</taxon>
        <taxon>Sphingobacteriia</taxon>
        <taxon>Sphingobacteriales</taxon>
        <taxon>Sphingobacteriaceae</taxon>
        <taxon>Mucilaginibacter</taxon>
    </lineage>
</organism>
<accession>A0ABU3GX32</accession>
<evidence type="ECO:0000259" key="2">
    <source>
        <dbReference type="Pfam" id="PF05193"/>
    </source>
</evidence>
<dbReference type="Pfam" id="PF05193">
    <property type="entry name" value="Peptidase_M16_C"/>
    <property type="match status" value="1"/>
</dbReference>
<gene>
    <name evidence="3" type="ORF">QE417_003399</name>
</gene>
<keyword evidence="4" id="KW-1185">Reference proteome</keyword>
<dbReference type="Gene3D" id="3.30.830.10">
    <property type="entry name" value="Metalloenzyme, LuxS/M16 peptidase-like"/>
    <property type="match status" value="2"/>
</dbReference>
<feature type="domain" description="Peptidase M16 C-terminal" evidence="2">
    <location>
        <begin position="198"/>
        <end position="375"/>
    </location>
</feature>